<evidence type="ECO:0000313" key="2">
    <source>
        <dbReference type="EMBL" id="EAU86938.1"/>
    </source>
</evidence>
<feature type="domain" description="DUF6699" evidence="1">
    <location>
        <begin position="205"/>
        <end position="337"/>
    </location>
</feature>
<dbReference type="KEGG" id="cci:CC1G_09795"/>
<evidence type="ECO:0000259" key="1">
    <source>
        <dbReference type="Pfam" id="PF20415"/>
    </source>
</evidence>
<dbReference type="Proteomes" id="UP000001861">
    <property type="component" value="Unassembled WGS sequence"/>
</dbReference>
<dbReference type="InterPro" id="IPR046522">
    <property type="entry name" value="DUF6699"/>
</dbReference>
<evidence type="ECO:0000313" key="3">
    <source>
        <dbReference type="Proteomes" id="UP000001861"/>
    </source>
</evidence>
<dbReference type="AlphaFoldDB" id="A8NM93"/>
<dbReference type="InParanoid" id="A8NM93"/>
<reference evidence="2 3" key="1">
    <citation type="journal article" date="2010" name="Proc. Natl. Acad. Sci. U.S.A.">
        <title>Insights into evolution of multicellular fungi from the assembled chromosomes of the mushroom Coprinopsis cinerea (Coprinus cinereus).</title>
        <authorList>
            <person name="Stajich J.E."/>
            <person name="Wilke S.K."/>
            <person name="Ahren D."/>
            <person name="Au C.H."/>
            <person name="Birren B.W."/>
            <person name="Borodovsky M."/>
            <person name="Burns C."/>
            <person name="Canback B."/>
            <person name="Casselton L.A."/>
            <person name="Cheng C.K."/>
            <person name="Deng J."/>
            <person name="Dietrich F.S."/>
            <person name="Fargo D.C."/>
            <person name="Farman M.L."/>
            <person name="Gathman A.C."/>
            <person name="Goldberg J."/>
            <person name="Guigo R."/>
            <person name="Hoegger P.J."/>
            <person name="Hooker J.B."/>
            <person name="Huggins A."/>
            <person name="James T.Y."/>
            <person name="Kamada T."/>
            <person name="Kilaru S."/>
            <person name="Kodira C."/>
            <person name="Kues U."/>
            <person name="Kupfer D."/>
            <person name="Kwan H.S."/>
            <person name="Lomsadze A."/>
            <person name="Li W."/>
            <person name="Lilly W.W."/>
            <person name="Ma L.J."/>
            <person name="Mackey A.J."/>
            <person name="Manning G."/>
            <person name="Martin F."/>
            <person name="Muraguchi H."/>
            <person name="Natvig D.O."/>
            <person name="Palmerini H."/>
            <person name="Ramesh M.A."/>
            <person name="Rehmeyer C.J."/>
            <person name="Roe B.A."/>
            <person name="Shenoy N."/>
            <person name="Stanke M."/>
            <person name="Ter-Hovhannisyan V."/>
            <person name="Tunlid A."/>
            <person name="Velagapudi R."/>
            <person name="Vision T.J."/>
            <person name="Zeng Q."/>
            <person name="Zolan M.E."/>
            <person name="Pukkila P.J."/>
        </authorList>
    </citation>
    <scope>NUCLEOTIDE SEQUENCE [LARGE SCALE GENOMIC DNA]</scope>
    <source>
        <strain evidence="3">Okayama-7 / 130 / ATCC MYA-4618 / FGSC 9003</strain>
    </source>
</reference>
<dbReference type="Pfam" id="PF20415">
    <property type="entry name" value="DUF6699"/>
    <property type="match status" value="1"/>
</dbReference>
<dbReference type="OrthoDB" id="3251728at2759"/>
<gene>
    <name evidence="2" type="ORF">CC1G_09795</name>
</gene>
<dbReference type="RefSeq" id="XP_001834868.1">
    <property type="nucleotide sequence ID" value="XM_001834816.2"/>
</dbReference>
<proteinExistence type="predicted"/>
<dbReference type="VEuPathDB" id="FungiDB:CC1G_09795"/>
<keyword evidence="3" id="KW-1185">Reference proteome</keyword>
<dbReference type="eggNOG" id="ENOG502R146">
    <property type="taxonomic scope" value="Eukaryota"/>
</dbReference>
<name>A8NM93_COPC7</name>
<accession>A8NM93</accession>
<dbReference type="OMA" id="TRRCRTF"/>
<comment type="caution">
    <text evidence="2">The sequence shown here is derived from an EMBL/GenBank/DDBJ whole genome shotgun (WGS) entry which is preliminary data.</text>
</comment>
<organism evidence="2 3">
    <name type="scientific">Coprinopsis cinerea (strain Okayama-7 / 130 / ATCC MYA-4618 / FGSC 9003)</name>
    <name type="common">Inky cap fungus</name>
    <name type="synonym">Hormographiella aspergillata</name>
    <dbReference type="NCBI Taxonomy" id="240176"/>
    <lineage>
        <taxon>Eukaryota</taxon>
        <taxon>Fungi</taxon>
        <taxon>Dikarya</taxon>
        <taxon>Basidiomycota</taxon>
        <taxon>Agaricomycotina</taxon>
        <taxon>Agaricomycetes</taxon>
        <taxon>Agaricomycetidae</taxon>
        <taxon>Agaricales</taxon>
        <taxon>Agaricineae</taxon>
        <taxon>Psathyrellaceae</taxon>
        <taxon>Coprinopsis</taxon>
    </lineage>
</organism>
<protein>
    <recommendedName>
        <fullName evidence="1">DUF6699 domain-containing protein</fullName>
    </recommendedName>
</protein>
<dbReference type="GeneID" id="6011387"/>
<dbReference type="EMBL" id="AACS02000012">
    <property type="protein sequence ID" value="EAU86938.1"/>
    <property type="molecule type" value="Genomic_DNA"/>
</dbReference>
<sequence length="357" mass="39543">MASPYVYTPESSYQPGPYAVPNAAPGSPYSPFIPDVSLYPPSPYSRPGSVHGSPASGVVNLPPVGGVPFPAAPPSPVLGGFIPPTFEETFWGPRQRRPSWHGAPTGGLTVPQGHVRSNSFGQANAPPFYPPPATAPVYANGYDAWLQWQQQQHQQQQQQQLEAQKKQIYIHPLLNGENPARQFFFNLANPHFQPVKIVGPNQWVPLGSEELAQPATHPPVYELKIVCDATPQWPIHIRYEPPSNPYYSPHPSAALQPGHGAPPITVGDVLTQLHKHLHAMVAQHEWNQMSTKEEKEITKAFQRRCKMMGKGEYMVWRQKGLRRVDYLKDRCVFSGVLRTGSGLGEVKLVTQPMPKTN</sequence>